<keyword evidence="7 9" id="KW-0539">Nucleus</keyword>
<dbReference type="PANTHER" id="PTHR13224:SF6">
    <property type="entry name" value="MEDIATOR OF RNA POLYMERASE II TRANSCRIPTION SUBUNIT 16"/>
    <property type="match status" value="1"/>
</dbReference>
<evidence type="ECO:0000256" key="8">
    <source>
        <dbReference type="ARBA" id="ARBA00032015"/>
    </source>
</evidence>
<dbReference type="Proteomes" id="UP000813444">
    <property type="component" value="Unassembled WGS sequence"/>
</dbReference>
<evidence type="ECO:0000313" key="11">
    <source>
        <dbReference type="EMBL" id="KAH7329090.1"/>
    </source>
</evidence>
<comment type="subunit">
    <text evidence="9">Component of the Mediator complex.</text>
</comment>
<evidence type="ECO:0000256" key="5">
    <source>
        <dbReference type="ARBA" id="ARBA00023159"/>
    </source>
</evidence>
<evidence type="ECO:0000256" key="7">
    <source>
        <dbReference type="ARBA" id="ARBA00023242"/>
    </source>
</evidence>
<protein>
    <recommendedName>
        <fullName evidence="3 9">Mediator of RNA polymerase II transcription subunit 16</fullName>
    </recommendedName>
    <alternativeName>
        <fullName evidence="8 9">Mediator complex subunit 16</fullName>
    </alternativeName>
</protein>
<gene>
    <name evidence="9" type="primary">MED16</name>
    <name evidence="11" type="ORF">B0I35DRAFT_36071</name>
</gene>
<comment type="similarity">
    <text evidence="2 9">Belongs to the Mediator complex subunit 16 family.</text>
</comment>
<sequence>MTANKMPLMLDGTIPVDLNDVDDLFGEGVGLPLSVRSQSKQLRQRVDELRNKGCCQTIAWSKVGTIASISSDGLTVEFRYLRFLSETASWDLSEPTTCQHVKGTSSVPLVHLEWSPANHPDLAIIDALGRVTLVTFAGYLNQPFVSRSWDADPVDDMYSVVGCHWLAVTPAMLQKQQAYNILYGPANKHGNAFQYESSFVHITGPVHPAANKSALLCVTTGGMLKMFWPQLNNKIEETTMELESVNSSADLVTHAAMASDRKSLLLAMATSSSQLSLVKIDIMWAGAGAQHDKSAPLPPGTRLSPSLIEKHLATTTWIQNGQPDMSDASSAPDLTNLHVLPAMINSTGKNIVPPVVVAIRIPASTAPYGGSQTVIDRWEAVEQKQGVHSAFEQLGNRRNSVSSEPPSVTQLRKLDPIVLDRVLINFHTIHFGKVVVLTFADSSVEYRDRFTFEEIYNSEDLMKVTVLRQAGWAYNEDRTCQQVAYSPTQCSMVQIGDDGKLVWSKLQYTLDDMGSPAQDGHYRATLAALAIATASATWTQSNYDDLLAIVRPHLDTRRFIQDWLMEFIRICKIQIDYSEEVHHESLMRNMNLQSCLGIMHNLGFVAESGVRSFQSTFAKLELDLRNVDILITLASNTPFREKMSPLDDPEVVEALAGCTKWALDLFAWLVDSLCNLSRDDKFMELLVPARYSEMTPYLKERNEVAMHLMLASSSRSFLLVACRRVAHLELLSARAIDFYRKNSAGSDTPTANRGPTPQLLRAYQKMQQVIAASLIRANDFEKLLSSVGADVKQTYQESLPNLVKQQPNAPQGKQLDMAVKAAQASMETAMLLGQSPPPPFLHMIQKFFRDLMAFRKLTDPAKLFFADYDLLQIRQPGEAPRAPERLYADMFRRVFLRPDSGRQWRRCSRCAAVMEDLTATRPGFIFVLNQQRKCSCGGNWAIMPKGKIQL</sequence>
<evidence type="ECO:0000313" key="12">
    <source>
        <dbReference type="Proteomes" id="UP000813444"/>
    </source>
</evidence>
<evidence type="ECO:0000256" key="9">
    <source>
        <dbReference type="RuleBase" id="RU364149"/>
    </source>
</evidence>
<evidence type="ECO:0000259" key="10">
    <source>
        <dbReference type="Pfam" id="PF11635"/>
    </source>
</evidence>
<evidence type="ECO:0000256" key="1">
    <source>
        <dbReference type="ARBA" id="ARBA00004123"/>
    </source>
</evidence>
<accession>A0A8K0SZQ6</accession>
<dbReference type="GO" id="GO:0045893">
    <property type="term" value="P:positive regulation of DNA-templated transcription"/>
    <property type="evidence" value="ECO:0007669"/>
    <property type="project" value="TreeGrafter"/>
</dbReference>
<dbReference type="InterPro" id="IPR021665">
    <property type="entry name" value="Mediator_Med16_N"/>
</dbReference>
<reference evidence="11" key="1">
    <citation type="journal article" date="2021" name="Nat. Commun.">
        <title>Genetic determinants of endophytism in the Arabidopsis root mycobiome.</title>
        <authorList>
            <person name="Mesny F."/>
            <person name="Miyauchi S."/>
            <person name="Thiergart T."/>
            <person name="Pickel B."/>
            <person name="Atanasova L."/>
            <person name="Karlsson M."/>
            <person name="Huettel B."/>
            <person name="Barry K.W."/>
            <person name="Haridas S."/>
            <person name="Chen C."/>
            <person name="Bauer D."/>
            <person name="Andreopoulos W."/>
            <person name="Pangilinan J."/>
            <person name="LaButti K."/>
            <person name="Riley R."/>
            <person name="Lipzen A."/>
            <person name="Clum A."/>
            <person name="Drula E."/>
            <person name="Henrissat B."/>
            <person name="Kohler A."/>
            <person name="Grigoriev I.V."/>
            <person name="Martin F.M."/>
            <person name="Hacquard S."/>
        </authorList>
    </citation>
    <scope>NUCLEOTIDE SEQUENCE</scope>
    <source>
        <strain evidence="11">MPI-CAGE-CH-0235</strain>
    </source>
</reference>
<evidence type="ECO:0000256" key="4">
    <source>
        <dbReference type="ARBA" id="ARBA00023015"/>
    </source>
</evidence>
<keyword evidence="5 9" id="KW-0010">Activator</keyword>
<dbReference type="GO" id="GO:0016592">
    <property type="term" value="C:mediator complex"/>
    <property type="evidence" value="ECO:0007669"/>
    <property type="project" value="InterPro"/>
</dbReference>
<dbReference type="InterPro" id="IPR048338">
    <property type="entry name" value="Mediator_Med16"/>
</dbReference>
<dbReference type="OrthoDB" id="4139168at2759"/>
<evidence type="ECO:0000256" key="3">
    <source>
        <dbReference type="ARBA" id="ARBA00019614"/>
    </source>
</evidence>
<evidence type="ECO:0000256" key="6">
    <source>
        <dbReference type="ARBA" id="ARBA00023163"/>
    </source>
</evidence>
<evidence type="ECO:0000256" key="2">
    <source>
        <dbReference type="ARBA" id="ARBA00006543"/>
    </source>
</evidence>
<dbReference type="PANTHER" id="PTHR13224">
    <property type="entry name" value="THYROID HORMONE RECEPTOR-ASSOCIATED PROTEIN-RELATED"/>
    <property type="match status" value="1"/>
</dbReference>
<dbReference type="EMBL" id="JAGPNK010000001">
    <property type="protein sequence ID" value="KAH7329090.1"/>
    <property type="molecule type" value="Genomic_DNA"/>
</dbReference>
<name>A0A8K0SZQ6_9HYPO</name>
<proteinExistence type="inferred from homology"/>
<keyword evidence="4 9" id="KW-0805">Transcription regulation</keyword>
<comment type="caution">
    <text evidence="11">The sequence shown here is derived from an EMBL/GenBank/DDBJ whole genome shotgun (WGS) entry which is preliminary data.</text>
</comment>
<keyword evidence="12" id="KW-1185">Reference proteome</keyword>
<organism evidence="11 12">
    <name type="scientific">Stachybotrys elegans</name>
    <dbReference type="NCBI Taxonomy" id="80388"/>
    <lineage>
        <taxon>Eukaryota</taxon>
        <taxon>Fungi</taxon>
        <taxon>Dikarya</taxon>
        <taxon>Ascomycota</taxon>
        <taxon>Pezizomycotina</taxon>
        <taxon>Sordariomycetes</taxon>
        <taxon>Hypocreomycetidae</taxon>
        <taxon>Hypocreales</taxon>
        <taxon>Stachybotryaceae</taxon>
        <taxon>Stachybotrys</taxon>
    </lineage>
</organism>
<dbReference type="Pfam" id="PF11635">
    <property type="entry name" value="Med16_N"/>
    <property type="match status" value="1"/>
</dbReference>
<feature type="domain" description="Mediator complex subunit Med16 N-terminal" evidence="10">
    <location>
        <begin position="152"/>
        <end position="475"/>
    </location>
</feature>
<comment type="function">
    <text evidence="9">Component of the Mediator complex, a coactivator involved in the regulated transcription of nearly all RNA polymerase II-dependent genes. Mediator functions as a bridge to convey information from gene-specific regulatory proteins to the basal RNA polymerase II transcription machinery. Mediator is recruited to promoters by direct interactions with regulatory proteins and serves as a scaffold for the assembly of a functional preinitiation complex with RNA polymerase II and the general transcription factors.</text>
</comment>
<dbReference type="AlphaFoldDB" id="A0A8K0SZQ6"/>
<comment type="subcellular location">
    <subcellularLocation>
        <location evidence="1 9">Nucleus</location>
    </subcellularLocation>
</comment>
<keyword evidence="6 9" id="KW-0804">Transcription</keyword>